<feature type="domain" description="Resolvase/invertase-type recombinase catalytic" evidence="1">
    <location>
        <begin position="1"/>
        <end position="110"/>
    </location>
</feature>
<dbReference type="AlphaFoldDB" id="A0A3G1IVD8"/>
<dbReference type="SMART" id="SM00857">
    <property type="entry name" value="Resolvase"/>
    <property type="match status" value="1"/>
</dbReference>
<protein>
    <recommendedName>
        <fullName evidence="1">Resolvase/invertase-type recombinase catalytic domain-containing protein</fullName>
    </recommendedName>
</protein>
<dbReference type="PANTHER" id="PTHR30461:SF23">
    <property type="entry name" value="DNA RECOMBINASE-RELATED"/>
    <property type="match status" value="1"/>
</dbReference>
<dbReference type="InterPro" id="IPR036162">
    <property type="entry name" value="Resolvase-like_N_sf"/>
</dbReference>
<dbReference type="SUPFAM" id="SSF53041">
    <property type="entry name" value="Resolvase-like"/>
    <property type="match status" value="1"/>
</dbReference>
<dbReference type="Gene3D" id="3.90.1750.20">
    <property type="entry name" value="Putative Large Serine Recombinase, Chain B, Domain 2"/>
    <property type="match status" value="1"/>
</dbReference>
<evidence type="ECO:0000313" key="2">
    <source>
        <dbReference type="EMBL" id="ASQ40010.1"/>
    </source>
</evidence>
<dbReference type="GO" id="GO:0000150">
    <property type="term" value="F:DNA strand exchange activity"/>
    <property type="evidence" value="ECO:0007669"/>
    <property type="project" value="InterPro"/>
</dbReference>
<dbReference type="PANTHER" id="PTHR30461">
    <property type="entry name" value="DNA-INVERTASE FROM LAMBDOID PROPHAGE"/>
    <property type="match status" value="1"/>
</dbReference>
<evidence type="ECO:0000259" key="1">
    <source>
        <dbReference type="PROSITE" id="PS51736"/>
    </source>
</evidence>
<dbReference type="CDD" id="cd00338">
    <property type="entry name" value="Ser_Recombinase"/>
    <property type="match status" value="1"/>
</dbReference>
<dbReference type="Gene3D" id="3.40.50.1390">
    <property type="entry name" value="Resolvase, N-terminal catalytic domain"/>
    <property type="match status" value="1"/>
</dbReference>
<accession>A0A3G1IVD8</accession>
<reference evidence="2" key="1">
    <citation type="submission" date="2017-05" db="EMBL/GenBank/DDBJ databases">
        <title>Plastid comparative genomics reveals ancient divergence between Glaucophyte genera.</title>
        <authorList>
            <person name="Figueroa-Martinez F.J."/>
            <person name="Jackson C."/>
            <person name="Reyes-Prieto A."/>
        </authorList>
    </citation>
    <scope>NUCLEOTIDE SEQUENCE</scope>
    <source>
        <strain evidence="2">SAG 229-2</strain>
    </source>
</reference>
<dbReference type="GO" id="GO:0003677">
    <property type="term" value="F:DNA binding"/>
    <property type="evidence" value="ECO:0007669"/>
    <property type="project" value="InterPro"/>
</dbReference>
<gene>
    <name evidence="2" type="primary">orf151</name>
</gene>
<dbReference type="PROSITE" id="PS51736">
    <property type="entry name" value="RECOMBINASES_3"/>
    <property type="match status" value="1"/>
</dbReference>
<dbReference type="InterPro" id="IPR050639">
    <property type="entry name" value="SSR_resolvase"/>
</dbReference>
<sequence length="154" mass="17977">MVRIYEEPGFSAASIKKRPILIEMMKNLKKGQMIVVTSWCRLTRDQDDASKLAEVIALKQCKLHSLQDEHPFLTEKDNLLFMLTTVVNEYNRHVTAKKTKQIMDRKRQNGEYCGGIPPYGYTVDTNKKLICKKSEMKNVRIIKKCINKQRIWNS</sequence>
<geneLocation type="plastid" evidence="2"/>
<dbReference type="RefSeq" id="YP_009545949.1">
    <property type="nucleotide sequence ID" value="NC_040152.1"/>
</dbReference>
<dbReference type="InterPro" id="IPR006119">
    <property type="entry name" value="Resolv_N"/>
</dbReference>
<organism evidence="2">
    <name type="scientific">Glaucocystis incrassata</name>
    <dbReference type="NCBI Taxonomy" id="1789788"/>
    <lineage>
        <taxon>Eukaryota</taxon>
        <taxon>Glaucocystophyceae</taxon>
        <taxon>Glaucocystales</taxon>
        <taxon>Glaucocystaceae</taxon>
        <taxon>Glaucocystis</taxon>
    </lineage>
</organism>
<name>A0A3G1IVD8_9EUKA</name>
<dbReference type="Pfam" id="PF00239">
    <property type="entry name" value="Resolvase"/>
    <property type="match status" value="1"/>
</dbReference>
<dbReference type="EMBL" id="MF167425">
    <property type="protein sequence ID" value="ASQ40010.1"/>
    <property type="molecule type" value="Genomic_DNA"/>
</dbReference>
<proteinExistence type="predicted"/>
<dbReference type="GeneID" id="38575375"/>
<dbReference type="InterPro" id="IPR038109">
    <property type="entry name" value="DNA_bind_recomb_sf"/>
</dbReference>
<keyword evidence="2" id="KW-0934">Plastid</keyword>